<dbReference type="PROSITE" id="PS01344">
    <property type="entry name" value="FRATAXIN_1"/>
    <property type="match status" value="1"/>
</dbReference>
<dbReference type="NCBIfam" id="TIGR03421">
    <property type="entry name" value="FeS_CyaY"/>
    <property type="match status" value="1"/>
</dbReference>
<dbReference type="GO" id="GO:0005829">
    <property type="term" value="C:cytosol"/>
    <property type="evidence" value="ECO:0007669"/>
    <property type="project" value="TreeGrafter"/>
</dbReference>
<dbReference type="InterPro" id="IPR020895">
    <property type="entry name" value="Frataxin_CS"/>
</dbReference>
<comment type="caution">
    <text evidence="5">The sequence shown here is derived from an EMBL/GenBank/DDBJ whole genome shotgun (WGS) entry which is preliminary data.</text>
</comment>
<dbReference type="Gene3D" id="3.30.920.10">
    <property type="entry name" value="Frataxin/CyaY"/>
    <property type="match status" value="1"/>
</dbReference>
<reference evidence="6" key="1">
    <citation type="submission" date="2019-03" db="EMBL/GenBank/DDBJ databases">
        <title>Aquabacterium pictum sp.nov., the first bacteriochlorophyll a-containing freshwater bacterium in the genus Aquabacterium of the class Betaproteobacteria.</title>
        <authorList>
            <person name="Hirose S."/>
            <person name="Tank M."/>
            <person name="Hara E."/>
            <person name="Tamaki H."/>
            <person name="Takaichi S."/>
            <person name="Haruta S."/>
            <person name="Hanada S."/>
        </authorList>
    </citation>
    <scope>NUCLEOTIDE SEQUENCE [LARGE SCALE GENOMIC DNA]</scope>
    <source>
        <strain evidence="6">W35</strain>
    </source>
</reference>
<name>A0A480AVA6_9BURK</name>
<comment type="function">
    <text evidence="4">Involved in iron-sulfur (Fe-S) cluster assembly. May act as a regulator of Fe-S biogenesis.</text>
</comment>
<dbReference type="SMART" id="SM01219">
    <property type="entry name" value="Frataxin_Cyay"/>
    <property type="match status" value="1"/>
</dbReference>
<dbReference type="CDD" id="cd00503">
    <property type="entry name" value="Frataxin"/>
    <property type="match status" value="1"/>
</dbReference>
<proteinExistence type="inferred from homology"/>
<keyword evidence="6" id="KW-1185">Reference proteome</keyword>
<dbReference type="EMBL" id="BJCL01000015">
    <property type="protein sequence ID" value="GCL65331.1"/>
    <property type="molecule type" value="Genomic_DNA"/>
</dbReference>
<dbReference type="InterPro" id="IPR002908">
    <property type="entry name" value="Frataxin/CyaY"/>
</dbReference>
<dbReference type="PROSITE" id="PS50810">
    <property type="entry name" value="FRATAXIN_2"/>
    <property type="match status" value="1"/>
</dbReference>
<evidence type="ECO:0000256" key="4">
    <source>
        <dbReference type="HAMAP-Rule" id="MF_00142"/>
    </source>
</evidence>
<dbReference type="InterPro" id="IPR036524">
    <property type="entry name" value="Frataxin/CyaY_sf"/>
</dbReference>
<sequence>MTPTTPAAAALSDSEFHRLAHAVLAQVEATVDRWLDDDVVDIDSQRTGGLLELSLPGGSKIILNTQPPLHEIWLAARAGGHHYRYLDGQWRDTRDGTEFFTALSQHTSAQAGQALRFEPPVT</sequence>
<evidence type="ECO:0000256" key="3">
    <source>
        <dbReference type="ARBA" id="ARBA00023004"/>
    </source>
</evidence>
<evidence type="ECO:0000256" key="1">
    <source>
        <dbReference type="ARBA" id="ARBA00008183"/>
    </source>
</evidence>
<dbReference type="AlphaFoldDB" id="A0A480AVA6"/>
<evidence type="ECO:0000256" key="2">
    <source>
        <dbReference type="ARBA" id="ARBA00022723"/>
    </source>
</evidence>
<organism evidence="5 6">
    <name type="scientific">Pseudaquabacterium pictum</name>
    <dbReference type="NCBI Taxonomy" id="2315236"/>
    <lineage>
        <taxon>Bacteria</taxon>
        <taxon>Pseudomonadati</taxon>
        <taxon>Pseudomonadota</taxon>
        <taxon>Betaproteobacteria</taxon>
        <taxon>Burkholderiales</taxon>
        <taxon>Sphaerotilaceae</taxon>
        <taxon>Pseudaquabacterium</taxon>
    </lineage>
</organism>
<dbReference type="InterPro" id="IPR047584">
    <property type="entry name" value="CyaY"/>
</dbReference>
<dbReference type="PANTHER" id="PTHR16821">
    <property type="entry name" value="FRATAXIN"/>
    <property type="match status" value="1"/>
</dbReference>
<dbReference type="Pfam" id="PF01491">
    <property type="entry name" value="Frataxin_Cyay"/>
    <property type="match status" value="1"/>
</dbReference>
<keyword evidence="2 4" id="KW-0479">Metal-binding</keyword>
<dbReference type="SUPFAM" id="SSF55387">
    <property type="entry name" value="Frataxin/Nqo15-like"/>
    <property type="match status" value="1"/>
</dbReference>
<dbReference type="HAMAP" id="MF_00142">
    <property type="entry name" value="CyaY"/>
    <property type="match status" value="1"/>
</dbReference>
<dbReference type="PANTHER" id="PTHR16821:SF2">
    <property type="entry name" value="FRATAXIN, MITOCHONDRIAL"/>
    <property type="match status" value="1"/>
</dbReference>
<gene>
    <name evidence="4 5" type="primary">cyaY</name>
    <name evidence="5" type="ORF">AQPW35_44120</name>
</gene>
<dbReference type="GO" id="GO:0016226">
    <property type="term" value="P:iron-sulfur cluster assembly"/>
    <property type="evidence" value="ECO:0007669"/>
    <property type="project" value="UniProtKB-UniRule"/>
</dbReference>
<keyword evidence="3 4" id="KW-0408">Iron</keyword>
<comment type="similarity">
    <text evidence="1 4">Belongs to the frataxin family.</text>
</comment>
<accession>A0A480AVA6</accession>
<evidence type="ECO:0000313" key="5">
    <source>
        <dbReference type="EMBL" id="GCL65331.1"/>
    </source>
</evidence>
<dbReference type="Proteomes" id="UP000301751">
    <property type="component" value="Unassembled WGS sequence"/>
</dbReference>
<dbReference type="GO" id="GO:0008198">
    <property type="term" value="F:ferrous iron binding"/>
    <property type="evidence" value="ECO:0007669"/>
    <property type="project" value="TreeGrafter"/>
</dbReference>
<evidence type="ECO:0000313" key="6">
    <source>
        <dbReference type="Proteomes" id="UP000301751"/>
    </source>
</evidence>
<protein>
    <recommendedName>
        <fullName evidence="4">Iron-sulfur cluster assembly protein CyaY</fullName>
    </recommendedName>
</protein>
<dbReference type="GO" id="GO:0008199">
    <property type="term" value="F:ferric iron binding"/>
    <property type="evidence" value="ECO:0007669"/>
    <property type="project" value="InterPro"/>
</dbReference>